<proteinExistence type="predicted"/>
<name>A0A284RYN3_ARMOS</name>
<protein>
    <submittedName>
        <fullName evidence="1">Uncharacterized protein</fullName>
    </submittedName>
</protein>
<reference evidence="2" key="1">
    <citation type="journal article" date="2017" name="Nat. Ecol. Evol.">
        <title>Genome expansion and lineage-specific genetic innovations in the forest pathogenic fungi Armillaria.</title>
        <authorList>
            <person name="Sipos G."/>
            <person name="Prasanna A.N."/>
            <person name="Walter M.C."/>
            <person name="O'Connor E."/>
            <person name="Balint B."/>
            <person name="Krizsan K."/>
            <person name="Kiss B."/>
            <person name="Hess J."/>
            <person name="Varga T."/>
            <person name="Slot J."/>
            <person name="Riley R."/>
            <person name="Boka B."/>
            <person name="Rigling D."/>
            <person name="Barry K."/>
            <person name="Lee J."/>
            <person name="Mihaltcheva S."/>
            <person name="LaButti K."/>
            <person name="Lipzen A."/>
            <person name="Waldron R."/>
            <person name="Moloney N.M."/>
            <person name="Sperisen C."/>
            <person name="Kredics L."/>
            <person name="Vagvoelgyi C."/>
            <person name="Patrignani A."/>
            <person name="Fitzpatrick D."/>
            <person name="Nagy I."/>
            <person name="Doyle S."/>
            <person name="Anderson J.B."/>
            <person name="Grigoriev I.V."/>
            <person name="Gueldener U."/>
            <person name="Muensterkoetter M."/>
            <person name="Nagy L.G."/>
        </authorList>
    </citation>
    <scope>NUCLEOTIDE SEQUENCE [LARGE SCALE GENOMIC DNA]</scope>
    <source>
        <strain evidence="2">C18/9</strain>
    </source>
</reference>
<dbReference type="AlphaFoldDB" id="A0A284RYN3"/>
<keyword evidence="2" id="KW-1185">Reference proteome</keyword>
<dbReference type="EMBL" id="FUEG01000021">
    <property type="protein sequence ID" value="SJL13820.1"/>
    <property type="molecule type" value="Genomic_DNA"/>
</dbReference>
<evidence type="ECO:0000313" key="1">
    <source>
        <dbReference type="EMBL" id="SJL13820.1"/>
    </source>
</evidence>
<accession>A0A284RYN3</accession>
<sequence>MVRSNASYKTIHHRRRMQTLWAIIVNDIIDGQVKVKGEGEGRENSACACSSAALRFGVDKFKVQCSPSDKIVYDKEEVKMLIEEALKGTGRRGRDLAHTELSLLCLFIVLSSITGHPALRCQTRS</sequence>
<organism evidence="1 2">
    <name type="scientific">Armillaria ostoyae</name>
    <name type="common">Armillaria root rot fungus</name>
    <dbReference type="NCBI Taxonomy" id="47428"/>
    <lineage>
        <taxon>Eukaryota</taxon>
        <taxon>Fungi</taxon>
        <taxon>Dikarya</taxon>
        <taxon>Basidiomycota</taxon>
        <taxon>Agaricomycotina</taxon>
        <taxon>Agaricomycetes</taxon>
        <taxon>Agaricomycetidae</taxon>
        <taxon>Agaricales</taxon>
        <taxon>Marasmiineae</taxon>
        <taxon>Physalacriaceae</taxon>
        <taxon>Armillaria</taxon>
    </lineage>
</organism>
<evidence type="ECO:0000313" key="2">
    <source>
        <dbReference type="Proteomes" id="UP000219338"/>
    </source>
</evidence>
<dbReference type="Proteomes" id="UP000219338">
    <property type="component" value="Unassembled WGS sequence"/>
</dbReference>
<gene>
    <name evidence="1" type="ORF">ARMOST_17268</name>
</gene>